<evidence type="ECO:0000313" key="2">
    <source>
        <dbReference type="Proteomes" id="UP001630127"/>
    </source>
</evidence>
<reference evidence="1 2" key="1">
    <citation type="submission" date="2024-11" db="EMBL/GenBank/DDBJ databases">
        <title>A near-complete genome assembly of Cinchona calisaya.</title>
        <authorList>
            <person name="Lian D.C."/>
            <person name="Zhao X.W."/>
            <person name="Wei L."/>
        </authorList>
    </citation>
    <scope>NUCLEOTIDE SEQUENCE [LARGE SCALE GENOMIC DNA]</scope>
    <source>
        <tissue evidence="1">Nenye</tissue>
    </source>
</reference>
<dbReference type="AlphaFoldDB" id="A0ABD2Z2P7"/>
<name>A0ABD2Z2P7_9GENT</name>
<gene>
    <name evidence="1" type="ORF">ACH5RR_026472</name>
</gene>
<comment type="caution">
    <text evidence="1">The sequence shown here is derived from an EMBL/GenBank/DDBJ whole genome shotgun (WGS) entry which is preliminary data.</text>
</comment>
<proteinExistence type="predicted"/>
<sequence length="95" mass="10751">MTNKQNYVTENAITSIAVCTPKKNVMENIAKTNSFAILNGMEKEDTRQLVLSEKAEMMVEKLIKEERVYDPQKVAITIHQPKISKRIQSKAQGGK</sequence>
<keyword evidence="2" id="KW-1185">Reference proteome</keyword>
<accession>A0ABD2Z2P7</accession>
<dbReference type="Proteomes" id="UP001630127">
    <property type="component" value="Unassembled WGS sequence"/>
</dbReference>
<dbReference type="EMBL" id="JBJUIK010000011">
    <property type="protein sequence ID" value="KAL3513755.1"/>
    <property type="molecule type" value="Genomic_DNA"/>
</dbReference>
<protein>
    <submittedName>
        <fullName evidence="1">Uncharacterized protein</fullName>
    </submittedName>
</protein>
<evidence type="ECO:0000313" key="1">
    <source>
        <dbReference type="EMBL" id="KAL3513755.1"/>
    </source>
</evidence>
<organism evidence="1 2">
    <name type="scientific">Cinchona calisaya</name>
    <dbReference type="NCBI Taxonomy" id="153742"/>
    <lineage>
        <taxon>Eukaryota</taxon>
        <taxon>Viridiplantae</taxon>
        <taxon>Streptophyta</taxon>
        <taxon>Embryophyta</taxon>
        <taxon>Tracheophyta</taxon>
        <taxon>Spermatophyta</taxon>
        <taxon>Magnoliopsida</taxon>
        <taxon>eudicotyledons</taxon>
        <taxon>Gunneridae</taxon>
        <taxon>Pentapetalae</taxon>
        <taxon>asterids</taxon>
        <taxon>lamiids</taxon>
        <taxon>Gentianales</taxon>
        <taxon>Rubiaceae</taxon>
        <taxon>Cinchonoideae</taxon>
        <taxon>Cinchoneae</taxon>
        <taxon>Cinchona</taxon>
    </lineage>
</organism>